<evidence type="ECO:0000256" key="4">
    <source>
        <dbReference type="ARBA" id="ARBA00022989"/>
    </source>
</evidence>
<feature type="transmembrane region" description="Helical" evidence="6">
    <location>
        <begin position="111"/>
        <end position="131"/>
    </location>
</feature>
<gene>
    <name evidence="7" type="ORF">ATL17_2293</name>
</gene>
<dbReference type="OrthoDB" id="9812084at2"/>
<dbReference type="RefSeq" id="WP_133572891.1">
    <property type="nucleotide sequence ID" value="NZ_SNYR01000002.1"/>
</dbReference>
<dbReference type="GO" id="GO:0005886">
    <property type="term" value="C:plasma membrane"/>
    <property type="evidence" value="ECO:0007669"/>
    <property type="project" value="UniProtKB-SubCell"/>
</dbReference>
<keyword evidence="8" id="KW-1185">Reference proteome</keyword>
<evidence type="ECO:0000256" key="6">
    <source>
        <dbReference type="SAM" id="Phobius"/>
    </source>
</evidence>
<evidence type="ECO:0000256" key="3">
    <source>
        <dbReference type="ARBA" id="ARBA00022692"/>
    </source>
</evidence>
<dbReference type="AlphaFoldDB" id="A0A4R6VMI1"/>
<feature type="transmembrane region" description="Helical" evidence="6">
    <location>
        <begin position="6"/>
        <end position="30"/>
    </location>
</feature>
<dbReference type="PANTHER" id="PTHR30086:SF20">
    <property type="entry name" value="ARGININE EXPORTER PROTEIN ARGO-RELATED"/>
    <property type="match status" value="1"/>
</dbReference>
<evidence type="ECO:0000256" key="2">
    <source>
        <dbReference type="ARBA" id="ARBA00022475"/>
    </source>
</evidence>
<feature type="transmembrane region" description="Helical" evidence="6">
    <location>
        <begin position="182"/>
        <end position="200"/>
    </location>
</feature>
<sequence length="209" mass="22661">MIELIALIIFLFPLAYSPGPGNLFFAALAARTGFGSIRPAMIGYHFATLAVTILVGFGLLKALYSVPQLAQLLGVIGSLYVLYLAVKFFMAPTKLSTLENMSKNASITDGAMLLLLNPKAYLIMVLMFTQFAPEQLAPNAPTIGVVLIAILFTANNLVAFLIWAFAGDQLIKRFRKPENQTMINRIFGTMLGAVGIWMLAENLKVSAGL</sequence>
<dbReference type="EMBL" id="SNYR01000002">
    <property type="protein sequence ID" value="TDQ64277.1"/>
    <property type="molecule type" value="Genomic_DNA"/>
</dbReference>
<reference evidence="7 8" key="1">
    <citation type="submission" date="2019-03" db="EMBL/GenBank/DDBJ databases">
        <title>Genomic Encyclopedia of Type Strains, Phase III (KMG-III): the genomes of soil and plant-associated and newly described type strains.</title>
        <authorList>
            <person name="Whitman W."/>
        </authorList>
    </citation>
    <scope>NUCLEOTIDE SEQUENCE [LARGE SCALE GENOMIC DNA]</scope>
    <source>
        <strain evidence="7 8">CGMCC 1.7002</strain>
    </source>
</reference>
<keyword evidence="2" id="KW-1003">Cell membrane</keyword>
<dbReference type="PANTHER" id="PTHR30086">
    <property type="entry name" value="ARGININE EXPORTER PROTEIN ARGO"/>
    <property type="match status" value="1"/>
</dbReference>
<feature type="transmembrane region" description="Helical" evidence="6">
    <location>
        <begin position="42"/>
        <end position="64"/>
    </location>
</feature>
<protein>
    <submittedName>
        <fullName evidence="7">Threonine/homoserine/homoserine lactone efflux protein</fullName>
    </submittedName>
</protein>
<dbReference type="Pfam" id="PF01810">
    <property type="entry name" value="LysE"/>
    <property type="match status" value="1"/>
</dbReference>
<dbReference type="Proteomes" id="UP000295391">
    <property type="component" value="Unassembled WGS sequence"/>
</dbReference>
<evidence type="ECO:0000313" key="7">
    <source>
        <dbReference type="EMBL" id="TDQ64277.1"/>
    </source>
</evidence>
<evidence type="ECO:0000256" key="5">
    <source>
        <dbReference type="ARBA" id="ARBA00023136"/>
    </source>
</evidence>
<keyword evidence="4 6" id="KW-1133">Transmembrane helix</keyword>
<organism evidence="7 8">
    <name type="scientific">Maritalea mobilis</name>
    <dbReference type="NCBI Taxonomy" id="483324"/>
    <lineage>
        <taxon>Bacteria</taxon>
        <taxon>Pseudomonadati</taxon>
        <taxon>Pseudomonadota</taxon>
        <taxon>Alphaproteobacteria</taxon>
        <taxon>Hyphomicrobiales</taxon>
        <taxon>Devosiaceae</taxon>
        <taxon>Maritalea</taxon>
    </lineage>
</organism>
<keyword evidence="3 6" id="KW-0812">Transmembrane</keyword>
<accession>A0A4R6VMI1</accession>
<keyword evidence="5 6" id="KW-0472">Membrane</keyword>
<name>A0A4R6VMI1_9HYPH</name>
<evidence type="ECO:0000256" key="1">
    <source>
        <dbReference type="ARBA" id="ARBA00004651"/>
    </source>
</evidence>
<evidence type="ECO:0000313" key="8">
    <source>
        <dbReference type="Proteomes" id="UP000295391"/>
    </source>
</evidence>
<feature type="transmembrane region" description="Helical" evidence="6">
    <location>
        <begin position="143"/>
        <end position="166"/>
    </location>
</feature>
<dbReference type="InterPro" id="IPR001123">
    <property type="entry name" value="LeuE-type"/>
</dbReference>
<comment type="caution">
    <text evidence="7">The sequence shown here is derived from an EMBL/GenBank/DDBJ whole genome shotgun (WGS) entry which is preliminary data.</text>
</comment>
<proteinExistence type="predicted"/>
<feature type="transmembrane region" description="Helical" evidence="6">
    <location>
        <begin position="70"/>
        <end position="90"/>
    </location>
</feature>
<dbReference type="GO" id="GO:0015171">
    <property type="term" value="F:amino acid transmembrane transporter activity"/>
    <property type="evidence" value="ECO:0007669"/>
    <property type="project" value="TreeGrafter"/>
</dbReference>
<comment type="subcellular location">
    <subcellularLocation>
        <location evidence="1">Cell membrane</location>
        <topology evidence="1">Multi-pass membrane protein</topology>
    </subcellularLocation>
</comment>